<reference evidence="2" key="1">
    <citation type="journal article" date="2019" name="Int. J. Syst. Evol. Microbiol.">
        <title>The Global Catalogue of Microorganisms (GCM) 10K type strain sequencing project: providing services to taxonomists for standard genome sequencing and annotation.</title>
        <authorList>
            <consortium name="The Broad Institute Genomics Platform"/>
            <consortium name="The Broad Institute Genome Sequencing Center for Infectious Disease"/>
            <person name="Wu L."/>
            <person name="Ma J."/>
        </authorList>
    </citation>
    <scope>NUCLEOTIDE SEQUENCE [LARGE SCALE GENOMIC DNA]</scope>
    <source>
        <strain evidence="2">JCM 32206</strain>
    </source>
</reference>
<comment type="caution">
    <text evidence="1">The sequence shown here is derived from an EMBL/GenBank/DDBJ whole genome shotgun (WGS) entry which is preliminary data.</text>
</comment>
<dbReference type="Proteomes" id="UP001501183">
    <property type="component" value="Unassembled WGS sequence"/>
</dbReference>
<organism evidence="1 2">
    <name type="scientific">Rhodococcus olei</name>
    <dbReference type="NCBI Taxonomy" id="2161675"/>
    <lineage>
        <taxon>Bacteria</taxon>
        <taxon>Bacillati</taxon>
        <taxon>Actinomycetota</taxon>
        <taxon>Actinomycetes</taxon>
        <taxon>Mycobacteriales</taxon>
        <taxon>Nocardiaceae</taxon>
        <taxon>Rhodococcus</taxon>
    </lineage>
</organism>
<sequence length="65" mass="6522">MISNLIVLLAIVGAVVGYSIFSAHADADGWTAAGLTPTFEPRSGRELSAAARRLPGAATAIPGTA</sequence>
<evidence type="ECO:0000313" key="2">
    <source>
        <dbReference type="Proteomes" id="UP001501183"/>
    </source>
</evidence>
<dbReference type="RefSeq" id="WP_425569959.1">
    <property type="nucleotide sequence ID" value="NZ_BAABFB010000075.1"/>
</dbReference>
<gene>
    <name evidence="1" type="ORF">GCM10023094_50290</name>
</gene>
<evidence type="ECO:0000313" key="1">
    <source>
        <dbReference type="EMBL" id="GAA4489153.1"/>
    </source>
</evidence>
<dbReference type="EMBL" id="BAABFB010000075">
    <property type="protein sequence ID" value="GAA4489153.1"/>
    <property type="molecule type" value="Genomic_DNA"/>
</dbReference>
<keyword evidence="2" id="KW-1185">Reference proteome</keyword>
<proteinExistence type="predicted"/>
<name>A0ABP8PMX2_9NOCA</name>
<protein>
    <submittedName>
        <fullName evidence="1">Uncharacterized protein</fullName>
    </submittedName>
</protein>
<accession>A0ABP8PMX2</accession>